<evidence type="ECO:0000256" key="2">
    <source>
        <dbReference type="ARBA" id="ARBA00007358"/>
    </source>
</evidence>
<comment type="cofactor">
    <cofactor evidence="1">
        <name>Fe cation</name>
        <dbReference type="ChEBI" id="CHEBI:24875"/>
    </cofactor>
</comment>
<feature type="domain" description="Alcohol dehydrogenase iron-type/glycerol dehydrogenase GldA" evidence="5">
    <location>
        <begin position="13"/>
        <end position="178"/>
    </location>
</feature>
<keyword evidence="3" id="KW-0560">Oxidoreductase</keyword>
<dbReference type="Gene3D" id="1.20.1090.10">
    <property type="entry name" value="Dehydroquinate synthase-like - alpha domain"/>
    <property type="match status" value="1"/>
</dbReference>
<comment type="similarity">
    <text evidence="2">Belongs to the iron-containing alcohol dehydrogenase family.</text>
</comment>
<evidence type="ECO:0000256" key="4">
    <source>
        <dbReference type="ARBA" id="ARBA00023027"/>
    </source>
</evidence>
<evidence type="ECO:0000259" key="5">
    <source>
        <dbReference type="Pfam" id="PF00465"/>
    </source>
</evidence>
<dbReference type="PANTHER" id="PTHR11496">
    <property type="entry name" value="ALCOHOL DEHYDROGENASE"/>
    <property type="match status" value="1"/>
</dbReference>
<evidence type="ECO:0000313" key="8">
    <source>
        <dbReference type="Proteomes" id="UP001310022"/>
    </source>
</evidence>
<dbReference type="GO" id="GO:0004022">
    <property type="term" value="F:alcohol dehydrogenase (NAD+) activity"/>
    <property type="evidence" value="ECO:0007669"/>
    <property type="project" value="TreeGrafter"/>
</dbReference>
<sequence>MNTSRRIYLPPLSIVGPDALQDLKSELEESTFQKALLVTDKILADIGLAGEVEQMLSAAGLEYELFTDVKQNPTVENVHKGLEKLQQSACDCIITLGGGSPQDCGKAIGILATNGGNIRDYEGIHQSAKPSLPIIAINTTAGTASEITINYVITDEERKVKMVMVDKHCLVQIAVNDPKLMMKKPAALTAATGMDALTHAIEAYITKGAFEWSDTLALKAINLISESLADAVADGDNLDARSKMAWGQFIAGQAFSNCGLGYVHSMAHQLGGTYDLPHGVCNAILLPHVISFNAPSCSEKLGKVAEAMGYSIEGLSLKEQEDLLIEAINKLSKEVGIPAGLKELEVKPEDFSLMAENALKDVCTGGNPREVNLEETVQIFESAY</sequence>
<dbReference type="Pfam" id="PF25137">
    <property type="entry name" value="ADH_Fe_C"/>
    <property type="match status" value="1"/>
</dbReference>
<dbReference type="PANTHER" id="PTHR11496:SF102">
    <property type="entry name" value="ALCOHOL DEHYDROGENASE 4"/>
    <property type="match status" value="1"/>
</dbReference>
<accession>A0AAN5AMS3</accession>
<evidence type="ECO:0000256" key="3">
    <source>
        <dbReference type="ARBA" id="ARBA00023002"/>
    </source>
</evidence>
<dbReference type="EMBL" id="BQKE01000006">
    <property type="protein sequence ID" value="GJM64749.1"/>
    <property type="molecule type" value="Genomic_DNA"/>
</dbReference>
<reference evidence="7 8" key="1">
    <citation type="submission" date="2021-12" db="EMBL/GenBank/DDBJ databases">
        <title>Genome sequencing of bacteria with rrn-lacking chromosome and rrn-plasmid.</title>
        <authorList>
            <person name="Anda M."/>
            <person name="Iwasaki W."/>
        </authorList>
    </citation>
    <scope>NUCLEOTIDE SEQUENCE [LARGE SCALE GENOMIC DNA]</scope>
    <source>
        <strain evidence="7 8">NBRC 15940</strain>
    </source>
</reference>
<dbReference type="InterPro" id="IPR018211">
    <property type="entry name" value="ADH_Fe_CS"/>
</dbReference>
<protein>
    <submittedName>
        <fullName evidence="7">Alcohol dehydrogenase</fullName>
    </submittedName>
</protein>
<comment type="caution">
    <text evidence="7">The sequence shown here is derived from an EMBL/GenBank/DDBJ whole genome shotgun (WGS) entry which is preliminary data.</text>
</comment>
<dbReference type="GO" id="GO:0046872">
    <property type="term" value="F:metal ion binding"/>
    <property type="evidence" value="ECO:0007669"/>
    <property type="project" value="InterPro"/>
</dbReference>
<dbReference type="FunFam" id="3.40.50.1970:FF:000003">
    <property type="entry name" value="Alcohol dehydrogenase, iron-containing"/>
    <property type="match status" value="1"/>
</dbReference>
<dbReference type="InterPro" id="IPR039697">
    <property type="entry name" value="Alcohol_dehydrogenase_Fe"/>
</dbReference>
<dbReference type="PROSITE" id="PS00913">
    <property type="entry name" value="ADH_IRON_1"/>
    <property type="match status" value="1"/>
</dbReference>
<dbReference type="RefSeq" id="WP_338239805.1">
    <property type="nucleotide sequence ID" value="NZ_BQKE01000006.1"/>
</dbReference>
<evidence type="ECO:0000313" key="7">
    <source>
        <dbReference type="EMBL" id="GJM64749.1"/>
    </source>
</evidence>
<gene>
    <name evidence="7" type="primary">yiaY</name>
    <name evidence="7" type="ORF">PEDI_53010</name>
</gene>
<feature type="domain" description="Fe-containing alcohol dehydrogenase-like C-terminal" evidence="6">
    <location>
        <begin position="189"/>
        <end position="384"/>
    </location>
</feature>
<dbReference type="Pfam" id="PF00465">
    <property type="entry name" value="Fe-ADH"/>
    <property type="match status" value="1"/>
</dbReference>
<dbReference type="CDD" id="cd08188">
    <property type="entry name" value="PDDH"/>
    <property type="match status" value="1"/>
</dbReference>
<keyword evidence="4" id="KW-0520">NAD</keyword>
<dbReference type="InterPro" id="IPR056798">
    <property type="entry name" value="ADH_Fe_C"/>
</dbReference>
<dbReference type="Proteomes" id="UP001310022">
    <property type="component" value="Unassembled WGS sequence"/>
</dbReference>
<name>A0AAN5AMS3_9BACT</name>
<keyword evidence="8" id="KW-1185">Reference proteome</keyword>
<dbReference type="AlphaFoldDB" id="A0AAN5AMS3"/>
<proteinExistence type="inferred from homology"/>
<evidence type="ECO:0000256" key="1">
    <source>
        <dbReference type="ARBA" id="ARBA00001962"/>
    </source>
</evidence>
<dbReference type="InterPro" id="IPR001670">
    <property type="entry name" value="ADH_Fe/GldA"/>
</dbReference>
<dbReference type="SUPFAM" id="SSF56796">
    <property type="entry name" value="Dehydroquinate synthase-like"/>
    <property type="match status" value="1"/>
</dbReference>
<dbReference type="Gene3D" id="3.40.50.1970">
    <property type="match status" value="1"/>
</dbReference>
<evidence type="ECO:0000259" key="6">
    <source>
        <dbReference type="Pfam" id="PF25137"/>
    </source>
</evidence>
<dbReference type="FunFam" id="1.20.1090.10:FF:000001">
    <property type="entry name" value="Aldehyde-alcohol dehydrogenase"/>
    <property type="match status" value="1"/>
</dbReference>
<dbReference type="PROSITE" id="PS00060">
    <property type="entry name" value="ADH_IRON_2"/>
    <property type="match status" value="1"/>
</dbReference>
<organism evidence="7 8">
    <name type="scientific">Persicobacter diffluens</name>
    <dbReference type="NCBI Taxonomy" id="981"/>
    <lineage>
        <taxon>Bacteria</taxon>
        <taxon>Pseudomonadati</taxon>
        <taxon>Bacteroidota</taxon>
        <taxon>Cytophagia</taxon>
        <taxon>Cytophagales</taxon>
        <taxon>Persicobacteraceae</taxon>
        <taxon>Persicobacter</taxon>
    </lineage>
</organism>